<evidence type="ECO:0000259" key="6">
    <source>
        <dbReference type="Pfam" id="PF04932"/>
    </source>
</evidence>
<feature type="transmembrane region" description="Helical" evidence="5">
    <location>
        <begin position="187"/>
        <end position="205"/>
    </location>
</feature>
<evidence type="ECO:0000313" key="7">
    <source>
        <dbReference type="EMBL" id="QIZ78448.1"/>
    </source>
</evidence>
<dbReference type="PANTHER" id="PTHR37422">
    <property type="entry name" value="TEICHURONIC ACID BIOSYNTHESIS PROTEIN TUAE"/>
    <property type="match status" value="1"/>
</dbReference>
<dbReference type="Proteomes" id="UP000501602">
    <property type="component" value="Chromosome"/>
</dbReference>
<feature type="transmembrane region" description="Helical" evidence="5">
    <location>
        <begin position="148"/>
        <end position="167"/>
    </location>
</feature>
<evidence type="ECO:0000256" key="3">
    <source>
        <dbReference type="ARBA" id="ARBA00022989"/>
    </source>
</evidence>
<feature type="transmembrane region" description="Helical" evidence="5">
    <location>
        <begin position="354"/>
        <end position="375"/>
    </location>
</feature>
<protein>
    <submittedName>
        <fullName evidence="7">O-antigen ligase family protein</fullName>
    </submittedName>
</protein>
<evidence type="ECO:0000256" key="2">
    <source>
        <dbReference type="ARBA" id="ARBA00022692"/>
    </source>
</evidence>
<evidence type="ECO:0000256" key="5">
    <source>
        <dbReference type="SAM" id="Phobius"/>
    </source>
</evidence>
<name>A0A6H1UHZ4_9GAMM</name>
<feature type="transmembrane region" description="Helical" evidence="5">
    <location>
        <begin position="66"/>
        <end position="84"/>
    </location>
</feature>
<feature type="domain" description="O-antigen ligase-related" evidence="6">
    <location>
        <begin position="217"/>
        <end position="367"/>
    </location>
</feature>
<keyword evidence="2 5" id="KW-0812">Transmembrane</keyword>
<keyword evidence="4 5" id="KW-0472">Membrane</keyword>
<sequence>MLTPWLNWFVADNTSQYTTNNRLAVVILTLICALSFDVLTPQIAAVGNFSEMELAAHTSGTSSGNAFNQVFWISMMLLAIWSILRSPWRFKQLMLTQWPLALLTIMVLVSTLWALNSSISLRRAILFLFIITSVCSGVCYIRNPNQLLLILYRVCAIAMMLNLLTLLSGNFDIDGYFYGIHRSKNSLGAMALLAICFGASVRLLFQQQINRNYNSAYILLWLTMLILSVSKTSIALLIVVPSLVFVINLLARQYKFNFGVLLLATTLVITMLTQITLGWQNWHIKEFLGQFMTDPGFTGRDYVWAFLLEQIDKHWLLGHGYGSFWGIGAQSPNVLYGKSYLQLLNQGHNGYLDLLAILGVTGLTVYLLVLAQFSILSGKIREQHPQIFFLLWILVVLTLMHNITESSIMRGSHGMWIIQLLAFVGVARVVIDQRIMRCAPE</sequence>
<dbReference type="AlphaFoldDB" id="A0A6H1UHZ4"/>
<dbReference type="InterPro" id="IPR051533">
    <property type="entry name" value="WaaL-like"/>
</dbReference>
<dbReference type="KEGG" id="fes:HER31_17030"/>
<feature type="transmembrane region" description="Helical" evidence="5">
    <location>
        <begin position="415"/>
        <end position="431"/>
    </location>
</feature>
<keyword evidence="7" id="KW-0436">Ligase</keyword>
<dbReference type="GO" id="GO:0016020">
    <property type="term" value="C:membrane"/>
    <property type="evidence" value="ECO:0007669"/>
    <property type="project" value="UniProtKB-SubCell"/>
</dbReference>
<dbReference type="Pfam" id="PF04932">
    <property type="entry name" value="Wzy_C"/>
    <property type="match status" value="1"/>
</dbReference>
<feature type="transmembrane region" description="Helical" evidence="5">
    <location>
        <begin position="387"/>
        <end position="403"/>
    </location>
</feature>
<comment type="subcellular location">
    <subcellularLocation>
        <location evidence="1">Membrane</location>
        <topology evidence="1">Multi-pass membrane protein</topology>
    </subcellularLocation>
</comment>
<dbReference type="GO" id="GO:0016874">
    <property type="term" value="F:ligase activity"/>
    <property type="evidence" value="ECO:0007669"/>
    <property type="project" value="UniProtKB-KW"/>
</dbReference>
<evidence type="ECO:0000313" key="8">
    <source>
        <dbReference type="Proteomes" id="UP000501602"/>
    </source>
</evidence>
<gene>
    <name evidence="7" type="ORF">HER31_17030</name>
</gene>
<keyword evidence="3 5" id="KW-1133">Transmembrane helix</keyword>
<feature type="transmembrane region" description="Helical" evidence="5">
    <location>
        <begin position="212"/>
        <end position="228"/>
    </location>
</feature>
<evidence type="ECO:0000256" key="4">
    <source>
        <dbReference type="ARBA" id="ARBA00023136"/>
    </source>
</evidence>
<reference evidence="7 8" key="1">
    <citation type="submission" date="2020-04" db="EMBL/GenBank/DDBJ databases">
        <title>Ferrimonas sp. S7 isolated from sea water.</title>
        <authorList>
            <person name="Bae S.S."/>
            <person name="Baek K."/>
        </authorList>
    </citation>
    <scope>NUCLEOTIDE SEQUENCE [LARGE SCALE GENOMIC DNA]</scope>
    <source>
        <strain evidence="7 8">S7</strain>
    </source>
</reference>
<proteinExistence type="predicted"/>
<keyword evidence="8" id="KW-1185">Reference proteome</keyword>
<feature type="transmembrane region" description="Helical" evidence="5">
    <location>
        <begin position="23"/>
        <end position="46"/>
    </location>
</feature>
<feature type="transmembrane region" description="Helical" evidence="5">
    <location>
        <begin position="96"/>
        <end position="115"/>
    </location>
</feature>
<accession>A0A6H1UHZ4</accession>
<feature type="transmembrane region" description="Helical" evidence="5">
    <location>
        <begin position="234"/>
        <end position="251"/>
    </location>
</feature>
<dbReference type="PANTHER" id="PTHR37422:SF21">
    <property type="entry name" value="EXOQ-LIKE PROTEIN"/>
    <property type="match status" value="1"/>
</dbReference>
<dbReference type="InterPro" id="IPR007016">
    <property type="entry name" value="O-antigen_ligase-rel_domated"/>
</dbReference>
<feature type="transmembrane region" description="Helical" evidence="5">
    <location>
        <begin position="258"/>
        <end position="279"/>
    </location>
</feature>
<feature type="transmembrane region" description="Helical" evidence="5">
    <location>
        <begin position="121"/>
        <end position="141"/>
    </location>
</feature>
<organism evidence="7 8">
    <name type="scientific">Ferrimonas lipolytica</name>
    <dbReference type="NCBI Taxonomy" id="2724191"/>
    <lineage>
        <taxon>Bacteria</taxon>
        <taxon>Pseudomonadati</taxon>
        <taxon>Pseudomonadota</taxon>
        <taxon>Gammaproteobacteria</taxon>
        <taxon>Alteromonadales</taxon>
        <taxon>Ferrimonadaceae</taxon>
        <taxon>Ferrimonas</taxon>
    </lineage>
</organism>
<dbReference type="EMBL" id="CP051180">
    <property type="protein sequence ID" value="QIZ78448.1"/>
    <property type="molecule type" value="Genomic_DNA"/>
</dbReference>
<dbReference type="RefSeq" id="WP_168662425.1">
    <property type="nucleotide sequence ID" value="NZ_CP051180.1"/>
</dbReference>
<evidence type="ECO:0000256" key="1">
    <source>
        <dbReference type="ARBA" id="ARBA00004141"/>
    </source>
</evidence>